<reference evidence="4" key="1">
    <citation type="submission" date="2021-02" db="EMBL/GenBank/DDBJ databases">
        <authorList>
            <person name="Dougan E. K."/>
            <person name="Rhodes N."/>
            <person name="Thang M."/>
            <person name="Chan C."/>
        </authorList>
    </citation>
    <scope>NUCLEOTIDE SEQUENCE</scope>
</reference>
<name>A0A813JQW2_POLGL</name>
<comment type="caution">
    <text evidence="1">Lacks conserved residue(s) required for the propagation of feature annotation.</text>
</comment>
<protein>
    <recommendedName>
        <fullName evidence="3">Calpain catalytic domain-containing protein</fullName>
    </recommendedName>
</protein>
<accession>A0A813JQW2</accession>
<dbReference type="SMART" id="SM00230">
    <property type="entry name" value="CysPc"/>
    <property type="match status" value="1"/>
</dbReference>
<dbReference type="PANTHER" id="PTHR10183:SF382">
    <property type="entry name" value="CALPAIN-15"/>
    <property type="match status" value="1"/>
</dbReference>
<feature type="region of interest" description="Disordered" evidence="2">
    <location>
        <begin position="171"/>
        <end position="194"/>
    </location>
</feature>
<proteinExistence type="predicted"/>
<dbReference type="PROSITE" id="PS50203">
    <property type="entry name" value="CALPAIN_CAT"/>
    <property type="match status" value="1"/>
</dbReference>
<evidence type="ECO:0000313" key="4">
    <source>
        <dbReference type="EMBL" id="CAE8684766.1"/>
    </source>
</evidence>
<feature type="domain" description="Calpain catalytic" evidence="3">
    <location>
        <begin position="51"/>
        <end position="344"/>
    </location>
</feature>
<comment type="caution">
    <text evidence="4">The sequence shown here is derived from an EMBL/GenBank/DDBJ whole genome shotgun (WGS) entry which is preliminary data.</text>
</comment>
<sequence>MVVALPSSAVTGGGININPTALELTGRVALPLGAVNRRPYFRCAGRACRFLIFDGASAANRPAQALHWLRLQTVRGLSDAGSPEHLVVLGREGFRPEDARLGPEAETHGTASFVDALAALAERPAALKPLLPNIGPLSNRSAGGGCHEVRLCVDGQWRALLVDERFPVTASGSAANSQSNNAPSTSSSGTRKSNNARVAFGRSAGNQLWLPLIEKAYAKAFGCYQFALSGTPLREVLADLTGLPVEAVQLSPEISRSSGAGRRSSVHAADDPGLAAAGILHSSAVRLRNPRAGFHTEGAGYHDVLATLRGFPAGGSTHADGSFWVRYPEDFLAVFGSIDACHAKRAGGTVEHSRNFDGEFTPDSSRFGIRGCALRLRPKEELLDLWLTLLQPTPRGARLLRPAMGHVLNDIGLLVLDADSLVPLALVLGGACCGVTCRLQLQLGREYLALPFSFRAWPGSVRLRVQASGLGVEARLVEVPRAPATSSAAAAAGAEELLGQLARVCWSTVLRETLAAAETPGALSSEVLRGGLRRAARSTVLGLPLRGAPGAELVLLELEGAAVCVVRNTHATALLVKCELEGANFGQSNPTKAYTHKLDAHSSQILNSHLSMSHCS</sequence>
<evidence type="ECO:0000313" key="5">
    <source>
        <dbReference type="Proteomes" id="UP000626109"/>
    </source>
</evidence>
<dbReference type="InterPro" id="IPR022684">
    <property type="entry name" value="Calpain_cysteine_protease"/>
</dbReference>
<dbReference type="Pfam" id="PF00648">
    <property type="entry name" value="Peptidase_C2"/>
    <property type="match status" value="1"/>
</dbReference>
<dbReference type="SUPFAM" id="SSF54001">
    <property type="entry name" value="Cysteine proteinases"/>
    <property type="match status" value="1"/>
</dbReference>
<dbReference type="EMBL" id="CAJNNW010026358">
    <property type="protein sequence ID" value="CAE8684766.1"/>
    <property type="molecule type" value="Genomic_DNA"/>
</dbReference>
<dbReference type="InterPro" id="IPR001300">
    <property type="entry name" value="Peptidase_C2_calpain_cat"/>
</dbReference>
<dbReference type="AlphaFoldDB" id="A0A813JQW2"/>
<gene>
    <name evidence="4" type="ORF">PGLA2088_LOCUS24107</name>
</gene>
<dbReference type="GO" id="GO:0005737">
    <property type="term" value="C:cytoplasm"/>
    <property type="evidence" value="ECO:0007669"/>
    <property type="project" value="TreeGrafter"/>
</dbReference>
<evidence type="ECO:0000256" key="2">
    <source>
        <dbReference type="SAM" id="MobiDB-lite"/>
    </source>
</evidence>
<organism evidence="4 5">
    <name type="scientific">Polarella glacialis</name>
    <name type="common">Dinoflagellate</name>
    <dbReference type="NCBI Taxonomy" id="89957"/>
    <lineage>
        <taxon>Eukaryota</taxon>
        <taxon>Sar</taxon>
        <taxon>Alveolata</taxon>
        <taxon>Dinophyceae</taxon>
        <taxon>Suessiales</taxon>
        <taxon>Suessiaceae</taxon>
        <taxon>Polarella</taxon>
    </lineage>
</organism>
<dbReference type="PANTHER" id="PTHR10183">
    <property type="entry name" value="CALPAIN"/>
    <property type="match status" value="1"/>
</dbReference>
<dbReference type="Proteomes" id="UP000626109">
    <property type="component" value="Unassembled WGS sequence"/>
</dbReference>
<evidence type="ECO:0000259" key="3">
    <source>
        <dbReference type="PROSITE" id="PS50203"/>
    </source>
</evidence>
<dbReference type="InterPro" id="IPR038765">
    <property type="entry name" value="Papain-like_cys_pep_sf"/>
</dbReference>
<dbReference type="GO" id="GO:0004198">
    <property type="term" value="F:calcium-dependent cysteine-type endopeptidase activity"/>
    <property type="evidence" value="ECO:0007669"/>
    <property type="project" value="InterPro"/>
</dbReference>
<feature type="compositionally biased region" description="Low complexity" evidence="2">
    <location>
        <begin position="171"/>
        <end position="190"/>
    </location>
</feature>
<dbReference type="GO" id="GO:0006508">
    <property type="term" value="P:proteolysis"/>
    <property type="evidence" value="ECO:0007669"/>
    <property type="project" value="InterPro"/>
</dbReference>
<evidence type="ECO:0000256" key="1">
    <source>
        <dbReference type="PROSITE-ProRule" id="PRU00239"/>
    </source>
</evidence>